<comment type="caution">
    <text evidence="3">The sequence shown here is derived from an EMBL/GenBank/DDBJ whole genome shotgun (WGS) entry which is preliminary data.</text>
</comment>
<evidence type="ECO:0000256" key="1">
    <source>
        <dbReference type="SAM" id="MobiDB-lite"/>
    </source>
</evidence>
<protein>
    <recommendedName>
        <fullName evidence="5">Transmembrane protein</fullName>
    </recommendedName>
</protein>
<gene>
    <name evidence="3" type="ORF">BIW11_12005</name>
</gene>
<dbReference type="EMBL" id="MNPL01019571">
    <property type="protein sequence ID" value="OQR69864.1"/>
    <property type="molecule type" value="Genomic_DNA"/>
</dbReference>
<evidence type="ECO:0000313" key="3">
    <source>
        <dbReference type="EMBL" id="OQR69864.1"/>
    </source>
</evidence>
<feature type="transmembrane region" description="Helical" evidence="2">
    <location>
        <begin position="98"/>
        <end position="117"/>
    </location>
</feature>
<evidence type="ECO:0000313" key="4">
    <source>
        <dbReference type="Proteomes" id="UP000192247"/>
    </source>
</evidence>
<dbReference type="InParanoid" id="A0A1V9X8J0"/>
<reference evidence="3 4" key="1">
    <citation type="journal article" date="2017" name="Gigascience">
        <title>Draft genome of the honey bee ectoparasitic mite, Tropilaelaps mercedesae, is shaped by the parasitic life history.</title>
        <authorList>
            <person name="Dong X."/>
            <person name="Armstrong S.D."/>
            <person name="Xia D."/>
            <person name="Makepeace B.L."/>
            <person name="Darby A.C."/>
            <person name="Kadowaki T."/>
        </authorList>
    </citation>
    <scope>NUCLEOTIDE SEQUENCE [LARGE SCALE GENOMIC DNA]</scope>
    <source>
        <strain evidence="3">Wuxi-XJTLU</strain>
    </source>
</reference>
<sequence length="189" mass="21508">MDGVDARSSRGKGNPPQLQGMNERQSVRQNQRDQGFPRWVIVSEQRTPNDDDPFVSAPSYRHQTGPFGGKMNHRDPTTKVYYTPSERRYLRGSPTNRNAFLISGGFVFLSTIVGAVICLTTRPDNACLQKARSLKPLPGPVVQLVDESATDESRHERLKEELRQVKDLLIDDFQRPFKLLKAWLTKKNE</sequence>
<feature type="region of interest" description="Disordered" evidence="1">
    <location>
        <begin position="1"/>
        <end position="55"/>
    </location>
</feature>
<keyword evidence="2" id="KW-0812">Transmembrane</keyword>
<evidence type="ECO:0008006" key="5">
    <source>
        <dbReference type="Google" id="ProtNLM"/>
    </source>
</evidence>
<organism evidence="3 4">
    <name type="scientific">Tropilaelaps mercedesae</name>
    <dbReference type="NCBI Taxonomy" id="418985"/>
    <lineage>
        <taxon>Eukaryota</taxon>
        <taxon>Metazoa</taxon>
        <taxon>Ecdysozoa</taxon>
        <taxon>Arthropoda</taxon>
        <taxon>Chelicerata</taxon>
        <taxon>Arachnida</taxon>
        <taxon>Acari</taxon>
        <taxon>Parasitiformes</taxon>
        <taxon>Mesostigmata</taxon>
        <taxon>Gamasina</taxon>
        <taxon>Dermanyssoidea</taxon>
        <taxon>Laelapidae</taxon>
        <taxon>Tropilaelaps</taxon>
    </lineage>
</organism>
<proteinExistence type="predicted"/>
<feature type="compositionally biased region" description="Polar residues" evidence="1">
    <location>
        <begin position="16"/>
        <end position="33"/>
    </location>
</feature>
<name>A0A1V9X8J0_9ACAR</name>
<dbReference type="Proteomes" id="UP000192247">
    <property type="component" value="Unassembled WGS sequence"/>
</dbReference>
<evidence type="ECO:0000256" key="2">
    <source>
        <dbReference type="SAM" id="Phobius"/>
    </source>
</evidence>
<dbReference type="AlphaFoldDB" id="A0A1V9X8J0"/>
<keyword evidence="2" id="KW-1133">Transmembrane helix</keyword>
<accession>A0A1V9X8J0</accession>
<keyword evidence="4" id="KW-1185">Reference proteome</keyword>
<keyword evidence="2" id="KW-0472">Membrane</keyword>